<proteinExistence type="predicted"/>
<comment type="caution">
    <text evidence="1">The sequence shown here is derived from an EMBL/GenBank/DDBJ whole genome shotgun (WGS) entry which is preliminary data.</text>
</comment>
<name>A0A6C2CA21_9LACO</name>
<protein>
    <submittedName>
        <fullName evidence="1">Phage gp6-like head-tail connector protein</fullName>
    </submittedName>
</protein>
<dbReference type="NCBIfam" id="TIGR01560">
    <property type="entry name" value="put_DNA_pack"/>
    <property type="match status" value="1"/>
</dbReference>
<dbReference type="InterPro" id="IPR006450">
    <property type="entry name" value="Phage_HK97_gp6-like"/>
</dbReference>
<accession>A0A6C2CA21</accession>
<dbReference type="AlphaFoldDB" id="A0A6C2CA21"/>
<dbReference type="Proteomes" id="UP000371977">
    <property type="component" value="Unassembled WGS sequence"/>
</dbReference>
<evidence type="ECO:0000313" key="1">
    <source>
        <dbReference type="EMBL" id="TYC50888.1"/>
    </source>
</evidence>
<keyword evidence="2" id="KW-1185">Reference proteome</keyword>
<dbReference type="RefSeq" id="WP_148621798.1">
    <property type="nucleotide sequence ID" value="NZ_SDGZ01000004.1"/>
</dbReference>
<reference evidence="1 2" key="1">
    <citation type="submission" date="2019-01" db="EMBL/GenBank/DDBJ databases">
        <title>Weissella sp. nov., a novel lactic acid bacterium isolated from animal feces.</title>
        <authorList>
            <person name="Wang L.-T."/>
        </authorList>
    </citation>
    <scope>NUCLEOTIDE SEQUENCE [LARGE SCALE GENOMIC DNA]</scope>
    <source>
        <strain evidence="1 2">8H-2</strain>
    </source>
</reference>
<evidence type="ECO:0000313" key="2">
    <source>
        <dbReference type="Proteomes" id="UP000371977"/>
    </source>
</evidence>
<organism evidence="1 2">
    <name type="scientific">Weissella muntiaci</name>
    <dbReference type="NCBI Taxonomy" id="2508881"/>
    <lineage>
        <taxon>Bacteria</taxon>
        <taxon>Bacillati</taxon>
        <taxon>Bacillota</taxon>
        <taxon>Bacilli</taxon>
        <taxon>Lactobacillales</taxon>
        <taxon>Lactobacillaceae</taxon>
        <taxon>Weissella</taxon>
    </lineage>
</organism>
<dbReference type="CDD" id="cd08054">
    <property type="entry name" value="gp6"/>
    <property type="match status" value="1"/>
</dbReference>
<dbReference type="OrthoDB" id="2236831at2"/>
<gene>
    <name evidence="1" type="ORF">ESZ50_01340</name>
</gene>
<sequence>MDEATLLPKLKERLKIFHDEEDKALIDIIKSAKATLKDAIGFDLDAENDAYINLVIIRAMYVYNDAAEYFFENYRSEINDVILNFGGDENVQGTT</sequence>
<dbReference type="EMBL" id="SDGZ01000004">
    <property type="protein sequence ID" value="TYC50888.1"/>
    <property type="molecule type" value="Genomic_DNA"/>
</dbReference>